<feature type="compositionally biased region" description="Low complexity" evidence="1">
    <location>
        <begin position="16"/>
        <end position="34"/>
    </location>
</feature>
<dbReference type="OrthoDB" id="2240312at2759"/>
<dbReference type="GO" id="GO:0042790">
    <property type="term" value="P:nucleolar large rRNA transcription by RNA polymerase I"/>
    <property type="evidence" value="ECO:0007669"/>
    <property type="project" value="InterPro"/>
</dbReference>
<organism evidence="2 3">
    <name type="scientific">Pichia californica</name>
    <dbReference type="NCBI Taxonomy" id="460514"/>
    <lineage>
        <taxon>Eukaryota</taxon>
        <taxon>Fungi</taxon>
        <taxon>Dikarya</taxon>
        <taxon>Ascomycota</taxon>
        <taxon>Saccharomycotina</taxon>
        <taxon>Pichiomycetes</taxon>
        <taxon>Pichiales</taxon>
        <taxon>Pichiaceae</taxon>
        <taxon>Pichia</taxon>
    </lineage>
</organism>
<dbReference type="EMBL" id="PUHW01000050">
    <property type="protein sequence ID" value="KAG0690018.1"/>
    <property type="molecule type" value="Genomic_DNA"/>
</dbReference>
<feature type="region of interest" description="Disordered" evidence="1">
    <location>
        <begin position="685"/>
        <end position="704"/>
    </location>
</feature>
<feature type="compositionally biased region" description="Acidic residues" evidence="1">
    <location>
        <begin position="690"/>
        <end position="701"/>
    </location>
</feature>
<feature type="compositionally biased region" description="Basic and acidic residues" evidence="1">
    <location>
        <begin position="599"/>
        <end position="608"/>
    </location>
</feature>
<dbReference type="CDD" id="cd00167">
    <property type="entry name" value="SANT"/>
    <property type="match status" value="1"/>
</dbReference>
<dbReference type="AlphaFoldDB" id="A0A9P7BHW7"/>
<dbReference type="GO" id="GO:0000182">
    <property type="term" value="F:rDNA binding"/>
    <property type="evidence" value="ECO:0007669"/>
    <property type="project" value="TreeGrafter"/>
</dbReference>
<accession>A0A9P7BHW7</accession>
<dbReference type="InterPro" id="IPR009057">
    <property type="entry name" value="Homeodomain-like_sf"/>
</dbReference>
<feature type="region of interest" description="Disordered" evidence="1">
    <location>
        <begin position="1"/>
        <end position="55"/>
    </location>
</feature>
<dbReference type="Gene3D" id="1.10.10.60">
    <property type="entry name" value="Homeodomain-like"/>
    <property type="match status" value="1"/>
</dbReference>
<evidence type="ECO:0000313" key="2">
    <source>
        <dbReference type="EMBL" id="KAG0690018.1"/>
    </source>
</evidence>
<dbReference type="PANTHER" id="PTHR28079">
    <property type="entry name" value="RNA POLYMERASE I-SPECIFIC TRANSCRIPTION INITIATION FACTOR RRN5"/>
    <property type="match status" value="1"/>
</dbReference>
<reference evidence="2" key="1">
    <citation type="submission" date="2020-11" db="EMBL/GenBank/DDBJ databases">
        <title>Kefir isolates.</title>
        <authorList>
            <person name="Marcisauskas S."/>
            <person name="Kim Y."/>
            <person name="Blasche S."/>
        </authorList>
    </citation>
    <scope>NUCLEOTIDE SEQUENCE</scope>
    <source>
        <strain evidence="2">Olga-1</strain>
    </source>
</reference>
<evidence type="ECO:0008006" key="4">
    <source>
        <dbReference type="Google" id="ProtNLM"/>
    </source>
</evidence>
<feature type="region of interest" description="Disordered" evidence="1">
    <location>
        <begin position="599"/>
        <end position="657"/>
    </location>
</feature>
<comment type="caution">
    <text evidence="2">The sequence shown here is derived from an EMBL/GenBank/DDBJ whole genome shotgun (WGS) entry which is preliminary data.</text>
</comment>
<dbReference type="GO" id="GO:0006361">
    <property type="term" value="P:transcription initiation at RNA polymerase I promoter"/>
    <property type="evidence" value="ECO:0007669"/>
    <property type="project" value="TreeGrafter"/>
</dbReference>
<dbReference type="GO" id="GO:0000500">
    <property type="term" value="C:RNA polymerase I upstream activating factor complex"/>
    <property type="evidence" value="ECO:0007669"/>
    <property type="project" value="InterPro"/>
</dbReference>
<dbReference type="PANTHER" id="PTHR28079:SF1">
    <property type="entry name" value="RNA POLYMERASE I-SPECIFIC TRANSCRIPTION INITIATION FACTOR RRN5"/>
    <property type="match status" value="1"/>
</dbReference>
<name>A0A9P7BHW7_9ASCO</name>
<evidence type="ECO:0000256" key="1">
    <source>
        <dbReference type="SAM" id="MobiDB-lite"/>
    </source>
</evidence>
<proteinExistence type="predicted"/>
<sequence length="863" mass="100395">MTGKTVKRRKNAKVTESSADLISSSESEEQQIQINANKEESLSPDTTTKLGEEEINISDDELKHKPVSRRKPITKKDFVCFDPNQIDYKPLTFSDYYYEQFQKQVIDYPLKGFFYYEYLGDAIGHIFRLVIKPSGFKLHPSKIKILNFVSWDNFLEAYRFIPRDREIWKKVAPVLDTIQLAKNVCTYFKVLITLLNAIYVGYTEGYDAMNSKLSKDFIVFIGKLTKCYTKYLNMQYHKILSKEFNEFFDCRTGFGNTMNNFIKRESIYIHADDNESITNEKISNSIKWTADEKDVFYESLARYGIGKINQISELLPNKSESDILNLYNALSKGLKVYKSNKKLKKKLITFEDMPIAYEMTPDYVKREDQLSNAIEKFDELRFRNVSMEYRGNYRKEIISKCRKLFNMKNIESLLNIIAKIQNVSRVTGKSSMTEFALYDMYTLAYEYTYESMSRLFKRKMNELTIAQQFEWVNLIKALKPPPDPKPMVRILNLKDMDTEVKEDIDYFKPYASDDECSEEDGNEYDSEEVDFYPDFTVNQWGLMKNTKPNDITILDKNDIWKIAITKDDVYEVSNELSKEYNFSTKLWSQLMGKISPDELTGRIQKESSEVSSSIPDSDSEKDSDNDSNDDIEDDSEEELGDDSDDDYLSGEESEEDMESIDYAAMLSNAQDIDDLQSEDEMRELIPNTDNENDSPENDSEGELNSNIKWYDDDFFILDSNTQLNEKGMLDKSYISNIDLTTKGHEYIQKLCDEEEDRLNIIDFRESIKHENLILTQLTAKRDTDDLNADIFADLFSQMQYGGPNISKESEKPEFGGAATLLNNPKAKDNIRSIMTYTSNLTGYEKTDINPETIEKFKYTFNDY</sequence>
<protein>
    <recommendedName>
        <fullName evidence="4">Myb-like domain-containing protein</fullName>
    </recommendedName>
</protein>
<dbReference type="SUPFAM" id="SSF46689">
    <property type="entry name" value="Homeodomain-like"/>
    <property type="match status" value="1"/>
</dbReference>
<feature type="compositionally biased region" description="Acidic residues" evidence="1">
    <location>
        <begin position="625"/>
        <end position="657"/>
    </location>
</feature>
<dbReference type="GO" id="GO:0001181">
    <property type="term" value="F:RNA polymerase I general transcription initiation factor activity"/>
    <property type="evidence" value="ECO:0007669"/>
    <property type="project" value="TreeGrafter"/>
</dbReference>
<evidence type="ECO:0000313" key="3">
    <source>
        <dbReference type="Proteomes" id="UP000697127"/>
    </source>
</evidence>
<feature type="compositionally biased region" description="Basic residues" evidence="1">
    <location>
        <begin position="1"/>
        <end position="12"/>
    </location>
</feature>
<dbReference type="InterPro" id="IPR039601">
    <property type="entry name" value="Rrn5"/>
</dbReference>
<dbReference type="Proteomes" id="UP000697127">
    <property type="component" value="Unassembled WGS sequence"/>
</dbReference>
<gene>
    <name evidence="2" type="ORF">C6P40_004069</name>
</gene>
<dbReference type="InterPro" id="IPR001005">
    <property type="entry name" value="SANT/Myb"/>
</dbReference>
<keyword evidence="3" id="KW-1185">Reference proteome</keyword>